<protein>
    <submittedName>
        <fullName evidence="3">Putative glycosyltransferase</fullName>
    </submittedName>
</protein>
<dbReference type="InterPro" id="IPR002516">
    <property type="entry name" value="Glyco_trans_11"/>
</dbReference>
<dbReference type="AlphaFoldDB" id="A0A6M3XFC4"/>
<sequence length="297" mass="34451">MIISKISGGLGNQMFQYATSLALAKKIKTQLLLDITEYKGYKLHNGFEIFSVFDKPYNVDFADQKVIREVLGFQSNSTIGKVIKRYRLGFIRNKKWIIEPSLDYWAGFELLFENELYLDGYWQSEKYFKSQETLIRELFKFNGNLGKDNEELLKLAGDRTLVSLHVRRGDYTSVTNQSIHGVCSLDYYGKAISYITEKIQNPFFIIFSDDIDWVKSNLYITFPHEYAVFNKGADSYKDMWMMSLCDHNIIANSSFSWWGAWLNGNSNKIVVAPETWFASASLQEQAETLYCDGWVRL</sequence>
<evidence type="ECO:0000256" key="2">
    <source>
        <dbReference type="ARBA" id="ARBA00022679"/>
    </source>
</evidence>
<dbReference type="EMBL" id="MT144649">
    <property type="protein sequence ID" value="QJH96396.1"/>
    <property type="molecule type" value="Genomic_DNA"/>
</dbReference>
<dbReference type="PANTHER" id="PTHR11927">
    <property type="entry name" value="GALACTOSIDE 2-L-FUCOSYLTRANSFERASE"/>
    <property type="match status" value="1"/>
</dbReference>
<evidence type="ECO:0000256" key="1">
    <source>
        <dbReference type="ARBA" id="ARBA00022676"/>
    </source>
</evidence>
<name>A0A6M3XFC4_9ZZZZ</name>
<keyword evidence="2 3" id="KW-0808">Transferase</keyword>
<dbReference type="PANTHER" id="PTHR11927:SF9">
    <property type="entry name" value="L-FUCOSYLTRANSFERASE"/>
    <property type="match status" value="1"/>
</dbReference>
<dbReference type="CDD" id="cd11301">
    <property type="entry name" value="Fut1_Fut2_like"/>
    <property type="match status" value="1"/>
</dbReference>
<dbReference type="GO" id="GO:0016020">
    <property type="term" value="C:membrane"/>
    <property type="evidence" value="ECO:0007669"/>
    <property type="project" value="InterPro"/>
</dbReference>
<reference evidence="3" key="1">
    <citation type="submission" date="2020-03" db="EMBL/GenBank/DDBJ databases">
        <title>The deep terrestrial virosphere.</title>
        <authorList>
            <person name="Holmfeldt K."/>
            <person name="Nilsson E."/>
            <person name="Simone D."/>
            <person name="Lopez-Fernandez M."/>
            <person name="Wu X."/>
            <person name="de Brujin I."/>
            <person name="Lundin D."/>
            <person name="Andersson A."/>
            <person name="Bertilsson S."/>
            <person name="Dopson M."/>
        </authorList>
    </citation>
    <scope>NUCLEOTIDE SEQUENCE</scope>
    <source>
        <strain evidence="3">TM448B00717</strain>
    </source>
</reference>
<dbReference type="Pfam" id="PF01531">
    <property type="entry name" value="Glyco_transf_11"/>
    <property type="match status" value="1"/>
</dbReference>
<accession>A0A6M3XFC4</accession>
<evidence type="ECO:0000313" key="3">
    <source>
        <dbReference type="EMBL" id="QJH96396.1"/>
    </source>
</evidence>
<organism evidence="3">
    <name type="scientific">viral metagenome</name>
    <dbReference type="NCBI Taxonomy" id="1070528"/>
    <lineage>
        <taxon>unclassified sequences</taxon>
        <taxon>metagenomes</taxon>
        <taxon>organismal metagenomes</taxon>
    </lineage>
</organism>
<proteinExistence type="predicted"/>
<keyword evidence="1" id="KW-0328">Glycosyltransferase</keyword>
<dbReference type="GO" id="GO:0005975">
    <property type="term" value="P:carbohydrate metabolic process"/>
    <property type="evidence" value="ECO:0007669"/>
    <property type="project" value="InterPro"/>
</dbReference>
<dbReference type="GO" id="GO:0008107">
    <property type="term" value="F:galactoside 2-alpha-L-fucosyltransferase activity"/>
    <property type="evidence" value="ECO:0007669"/>
    <property type="project" value="InterPro"/>
</dbReference>
<gene>
    <name evidence="3" type="ORF">TM448B00717_0019</name>
</gene>